<evidence type="ECO:0000313" key="2">
    <source>
        <dbReference type="EMBL" id="GMI91327.1"/>
    </source>
</evidence>
<evidence type="ECO:0000313" key="3">
    <source>
        <dbReference type="Proteomes" id="UP001165190"/>
    </source>
</evidence>
<organism evidence="2 3">
    <name type="scientific">Hibiscus trionum</name>
    <name type="common">Flower of an hour</name>
    <dbReference type="NCBI Taxonomy" id="183268"/>
    <lineage>
        <taxon>Eukaryota</taxon>
        <taxon>Viridiplantae</taxon>
        <taxon>Streptophyta</taxon>
        <taxon>Embryophyta</taxon>
        <taxon>Tracheophyta</taxon>
        <taxon>Spermatophyta</taxon>
        <taxon>Magnoliopsida</taxon>
        <taxon>eudicotyledons</taxon>
        <taxon>Gunneridae</taxon>
        <taxon>Pentapetalae</taxon>
        <taxon>rosids</taxon>
        <taxon>malvids</taxon>
        <taxon>Malvales</taxon>
        <taxon>Malvaceae</taxon>
        <taxon>Malvoideae</taxon>
        <taxon>Hibiscus</taxon>
    </lineage>
</organism>
<dbReference type="OrthoDB" id="983454at2759"/>
<comment type="caution">
    <text evidence="2">The sequence shown here is derived from an EMBL/GenBank/DDBJ whole genome shotgun (WGS) entry which is preliminary data.</text>
</comment>
<name>A0A9W7I9P3_HIBTR</name>
<proteinExistence type="predicted"/>
<dbReference type="InterPro" id="IPR025558">
    <property type="entry name" value="DUF4283"/>
</dbReference>
<dbReference type="AlphaFoldDB" id="A0A9W7I9P3"/>
<dbReference type="EMBL" id="BSYR01000024">
    <property type="protein sequence ID" value="GMI91327.1"/>
    <property type="molecule type" value="Genomic_DNA"/>
</dbReference>
<dbReference type="PANTHER" id="PTHR31286:SF153">
    <property type="entry name" value="DUF4283 DOMAIN PROTEIN"/>
    <property type="match status" value="1"/>
</dbReference>
<dbReference type="Pfam" id="PF14111">
    <property type="entry name" value="DUF4283"/>
    <property type="match status" value="1"/>
</dbReference>
<dbReference type="PANTHER" id="PTHR31286">
    <property type="entry name" value="GLYCINE-RICH CELL WALL STRUCTURAL PROTEIN 1.8-LIKE"/>
    <property type="match status" value="1"/>
</dbReference>
<dbReference type="InterPro" id="IPR040256">
    <property type="entry name" value="At4g02000-like"/>
</dbReference>
<reference evidence="2" key="1">
    <citation type="submission" date="2023-05" db="EMBL/GenBank/DDBJ databases">
        <title>Genome and transcriptome analyses reveal genes involved in the formation of fine ridges on petal epidermal cells in Hibiscus trionum.</title>
        <authorList>
            <person name="Koshimizu S."/>
            <person name="Masuda S."/>
            <person name="Ishii T."/>
            <person name="Shirasu K."/>
            <person name="Hoshino A."/>
            <person name="Arita M."/>
        </authorList>
    </citation>
    <scope>NUCLEOTIDE SEQUENCE</scope>
    <source>
        <strain evidence="2">Hamamatsu line</strain>
    </source>
</reference>
<sequence>MEGLAIEEDEDTGIQIEQNLLEQGISIDNCFVGQFLTSAVIHFQSMKTTLSNVWRPLGGVSISDIGENRYLFRFYHKIDVDRVEENGPWNFNSHLLILYRLKEGDVPLSVPLNLVPFWVLVNDVPPGCMSKGVARQLENFVGQFLIYDSEKVTLGYKGIMRIRIAVDVRRPLKL</sequence>
<feature type="domain" description="DUF4283" evidence="1">
    <location>
        <begin position="29"/>
        <end position="103"/>
    </location>
</feature>
<protein>
    <recommendedName>
        <fullName evidence="1">DUF4283 domain-containing protein</fullName>
    </recommendedName>
</protein>
<keyword evidence="3" id="KW-1185">Reference proteome</keyword>
<accession>A0A9W7I9P3</accession>
<evidence type="ECO:0000259" key="1">
    <source>
        <dbReference type="Pfam" id="PF14111"/>
    </source>
</evidence>
<dbReference type="Proteomes" id="UP001165190">
    <property type="component" value="Unassembled WGS sequence"/>
</dbReference>
<gene>
    <name evidence="2" type="ORF">HRI_002802000</name>
</gene>